<feature type="transmembrane region" description="Helical" evidence="1">
    <location>
        <begin position="46"/>
        <end position="67"/>
    </location>
</feature>
<evidence type="ECO:0000313" key="2">
    <source>
        <dbReference type="EMBL" id="CAF1112440.1"/>
    </source>
</evidence>
<dbReference type="Proteomes" id="UP000681722">
    <property type="component" value="Unassembled WGS sequence"/>
</dbReference>
<keyword evidence="4" id="KW-1185">Reference proteome</keyword>
<accession>A0A814PZJ9</accession>
<dbReference type="EMBL" id="CAJOBC010005810">
    <property type="protein sequence ID" value="CAF3876662.1"/>
    <property type="molecule type" value="Genomic_DNA"/>
</dbReference>
<keyword evidence="1" id="KW-1133">Transmembrane helix</keyword>
<evidence type="ECO:0000313" key="3">
    <source>
        <dbReference type="EMBL" id="CAF3876662.1"/>
    </source>
</evidence>
<keyword evidence="1" id="KW-0812">Transmembrane</keyword>
<feature type="transmembrane region" description="Helical" evidence="1">
    <location>
        <begin position="162"/>
        <end position="181"/>
    </location>
</feature>
<dbReference type="PANTHER" id="PTHR40407:SF1">
    <property type="entry name" value="HEPARAN-ALPHA-GLUCOSAMINIDE N-ACETYLTRANSFERASE CATALYTIC DOMAIN-CONTAINING PROTEIN"/>
    <property type="match status" value="1"/>
</dbReference>
<keyword evidence="1" id="KW-0472">Membrane</keyword>
<dbReference type="AlphaFoldDB" id="A0A814PZJ9"/>
<dbReference type="Proteomes" id="UP000663829">
    <property type="component" value="Unassembled WGS sequence"/>
</dbReference>
<evidence type="ECO:0000256" key="1">
    <source>
        <dbReference type="SAM" id="Phobius"/>
    </source>
</evidence>
<sequence>MVCLVIFGLIRSIGGTIGNYRGWSRGERVDSFMLAFLDVCKYPPSFAYATMTLSGCSFLCVIFDLLVNKAIRSTERLNDNVSVRQNAQEQENQNHVVRGFLSIQVANVTSIDTDTVNKGNLSSSKTRCLFYFGSPFSREFPFWPFWGRYILYPLLTIGRVPLFFYIVHWYLLGLGAIIVHSFTTGLPLKYVPIWWFGLIIVMLFLCVPYSRFKEKQGPDSLWRFL</sequence>
<name>A0A814PZJ9_9BILA</name>
<comment type="caution">
    <text evidence="2">The sequence shown here is derived from an EMBL/GenBank/DDBJ whole genome shotgun (WGS) entry which is preliminary data.</text>
</comment>
<protein>
    <submittedName>
        <fullName evidence="2">Uncharacterized protein</fullName>
    </submittedName>
</protein>
<dbReference type="EMBL" id="CAJNOQ010005810">
    <property type="protein sequence ID" value="CAF1112440.1"/>
    <property type="molecule type" value="Genomic_DNA"/>
</dbReference>
<organism evidence="2 4">
    <name type="scientific">Didymodactylos carnosus</name>
    <dbReference type="NCBI Taxonomy" id="1234261"/>
    <lineage>
        <taxon>Eukaryota</taxon>
        <taxon>Metazoa</taxon>
        <taxon>Spiralia</taxon>
        <taxon>Gnathifera</taxon>
        <taxon>Rotifera</taxon>
        <taxon>Eurotatoria</taxon>
        <taxon>Bdelloidea</taxon>
        <taxon>Philodinida</taxon>
        <taxon>Philodinidae</taxon>
        <taxon>Didymodactylos</taxon>
    </lineage>
</organism>
<dbReference type="PANTHER" id="PTHR40407">
    <property type="entry name" value="MEMBRANE PROTEIN-LIKE PROTEIN"/>
    <property type="match status" value="1"/>
</dbReference>
<proteinExistence type="predicted"/>
<evidence type="ECO:0000313" key="4">
    <source>
        <dbReference type="Proteomes" id="UP000663829"/>
    </source>
</evidence>
<gene>
    <name evidence="2" type="ORF">GPM918_LOCUS19297</name>
    <name evidence="3" type="ORF">SRO942_LOCUS19294</name>
</gene>
<reference evidence="2" key="1">
    <citation type="submission" date="2021-02" db="EMBL/GenBank/DDBJ databases">
        <authorList>
            <person name="Nowell W R."/>
        </authorList>
    </citation>
    <scope>NUCLEOTIDE SEQUENCE</scope>
</reference>
<feature type="transmembrane region" description="Helical" evidence="1">
    <location>
        <begin position="193"/>
        <end position="212"/>
    </location>
</feature>